<protein>
    <recommendedName>
        <fullName evidence="3">Protein kinase domain-containing protein</fullName>
    </recommendedName>
</protein>
<keyword evidence="2" id="KW-1185">Reference proteome</keyword>
<organism evidence="1 2">
    <name type="scientific">Tritrichomonas musculus</name>
    <dbReference type="NCBI Taxonomy" id="1915356"/>
    <lineage>
        <taxon>Eukaryota</taxon>
        <taxon>Metamonada</taxon>
        <taxon>Parabasalia</taxon>
        <taxon>Tritrichomonadida</taxon>
        <taxon>Tritrichomonadidae</taxon>
        <taxon>Tritrichomonas</taxon>
    </lineage>
</organism>
<dbReference type="InterPro" id="IPR011009">
    <property type="entry name" value="Kinase-like_dom_sf"/>
</dbReference>
<dbReference type="EMBL" id="JAPFFF010000053">
    <property type="protein sequence ID" value="KAK8839027.1"/>
    <property type="molecule type" value="Genomic_DNA"/>
</dbReference>
<reference evidence="1 2" key="1">
    <citation type="submission" date="2024-04" db="EMBL/GenBank/DDBJ databases">
        <title>Tritrichomonas musculus Genome.</title>
        <authorList>
            <person name="Alves-Ferreira E."/>
            <person name="Grigg M."/>
            <person name="Lorenzi H."/>
            <person name="Galac M."/>
        </authorList>
    </citation>
    <scope>NUCLEOTIDE SEQUENCE [LARGE SCALE GENOMIC DNA]</scope>
    <source>
        <strain evidence="1 2">EAF2021</strain>
    </source>
</reference>
<dbReference type="Proteomes" id="UP001470230">
    <property type="component" value="Unassembled WGS sequence"/>
</dbReference>
<comment type="caution">
    <text evidence="1">The sequence shown here is derived from an EMBL/GenBank/DDBJ whole genome shotgun (WGS) entry which is preliminary data.</text>
</comment>
<accession>A0ABR2H073</accession>
<gene>
    <name evidence="1" type="ORF">M9Y10_032493</name>
</gene>
<dbReference type="SUPFAM" id="SSF56112">
    <property type="entry name" value="Protein kinase-like (PK-like)"/>
    <property type="match status" value="1"/>
</dbReference>
<name>A0ABR2H073_9EUKA</name>
<evidence type="ECO:0000313" key="1">
    <source>
        <dbReference type="EMBL" id="KAK8839027.1"/>
    </source>
</evidence>
<sequence length="84" mass="9822">MKFSPCSFNQTKKPMIITEYVSNGTLESILEVERKQTVPFWDDTYKLITIYGIASAMKYIQDKFLNNLTEYLVNGDLYKILINE</sequence>
<evidence type="ECO:0008006" key="3">
    <source>
        <dbReference type="Google" id="ProtNLM"/>
    </source>
</evidence>
<evidence type="ECO:0000313" key="2">
    <source>
        <dbReference type="Proteomes" id="UP001470230"/>
    </source>
</evidence>
<proteinExistence type="predicted"/>
<dbReference type="Gene3D" id="1.10.510.10">
    <property type="entry name" value="Transferase(Phosphotransferase) domain 1"/>
    <property type="match status" value="1"/>
</dbReference>